<evidence type="ECO:0000313" key="10">
    <source>
        <dbReference type="Proteomes" id="UP000018211"/>
    </source>
</evidence>
<evidence type="ECO:0000313" key="9">
    <source>
        <dbReference type="EMBL" id="CCO46080.1"/>
    </source>
</evidence>
<proteinExistence type="inferred from homology"/>
<comment type="caution">
    <text evidence="9">The sequence shown here is derived from an EMBL/GenBank/DDBJ whole genome shotgun (WGS) entry which is preliminary data.</text>
</comment>
<name>A0AAV2VN60_9VIBR</name>
<keyword evidence="4" id="KW-1134">Transmembrane beta strand</keyword>
<dbReference type="GO" id="GO:0015288">
    <property type="term" value="F:porin activity"/>
    <property type="evidence" value="ECO:0007669"/>
    <property type="project" value="TreeGrafter"/>
</dbReference>
<dbReference type="Proteomes" id="UP000018211">
    <property type="component" value="Unassembled WGS sequence"/>
</dbReference>
<dbReference type="GO" id="GO:1990281">
    <property type="term" value="C:efflux pump complex"/>
    <property type="evidence" value="ECO:0007669"/>
    <property type="project" value="TreeGrafter"/>
</dbReference>
<comment type="similarity">
    <text evidence="2">Belongs to the outer membrane factor (OMF) (TC 1.B.17) family.</text>
</comment>
<dbReference type="PANTHER" id="PTHR30026:SF22">
    <property type="entry name" value="OUTER MEMBRANE EFFLUX PROTEIN"/>
    <property type="match status" value="1"/>
</dbReference>
<keyword evidence="5" id="KW-0812">Transmembrane</keyword>
<dbReference type="GO" id="GO:0015562">
    <property type="term" value="F:efflux transmembrane transporter activity"/>
    <property type="evidence" value="ECO:0007669"/>
    <property type="project" value="InterPro"/>
</dbReference>
<gene>
    <name evidence="9" type="ORF">VIBNISOn1_1670004</name>
</gene>
<dbReference type="SUPFAM" id="SSF56954">
    <property type="entry name" value="Outer membrane efflux proteins (OEP)"/>
    <property type="match status" value="1"/>
</dbReference>
<dbReference type="GO" id="GO:0009279">
    <property type="term" value="C:cell outer membrane"/>
    <property type="evidence" value="ECO:0007669"/>
    <property type="project" value="UniProtKB-SubCell"/>
</dbReference>
<dbReference type="NCBIfam" id="TIGR01844">
    <property type="entry name" value="type_I_sec_TolC"/>
    <property type="match status" value="1"/>
</dbReference>
<dbReference type="Pfam" id="PF02321">
    <property type="entry name" value="OEP"/>
    <property type="match status" value="2"/>
</dbReference>
<dbReference type="AlphaFoldDB" id="A0AAV2VN60"/>
<evidence type="ECO:0000256" key="4">
    <source>
        <dbReference type="ARBA" id="ARBA00022452"/>
    </source>
</evidence>
<organism evidence="9 10">
    <name type="scientific">Vibrio nigripulchritudo SOn1</name>
    <dbReference type="NCBI Taxonomy" id="1238450"/>
    <lineage>
        <taxon>Bacteria</taxon>
        <taxon>Pseudomonadati</taxon>
        <taxon>Pseudomonadota</taxon>
        <taxon>Gammaproteobacteria</taxon>
        <taxon>Vibrionales</taxon>
        <taxon>Vibrionaceae</taxon>
        <taxon>Vibrio</taxon>
    </lineage>
</organism>
<dbReference type="PANTHER" id="PTHR30026">
    <property type="entry name" value="OUTER MEMBRANE PROTEIN TOLC"/>
    <property type="match status" value="1"/>
</dbReference>
<feature type="signal peptide" evidence="8">
    <location>
        <begin position="1"/>
        <end position="23"/>
    </location>
</feature>
<evidence type="ECO:0000256" key="3">
    <source>
        <dbReference type="ARBA" id="ARBA00022448"/>
    </source>
</evidence>
<reference evidence="9 10" key="1">
    <citation type="journal article" date="2013" name="ISME J.">
        <title>Comparative genomics of pathogenic lineages of Vibrio nigripulchritudo identifies virulence-associated traits.</title>
        <authorList>
            <person name="Goudenege D."/>
            <person name="Labreuche Y."/>
            <person name="Krin E."/>
            <person name="Ansquer D."/>
            <person name="Mangenot S."/>
            <person name="Calteau A."/>
            <person name="Medigue C."/>
            <person name="Mazel D."/>
            <person name="Polz M.F."/>
            <person name="Le Roux F."/>
        </authorList>
    </citation>
    <scope>NUCLEOTIDE SEQUENCE [LARGE SCALE GENOMIC DNA]</scope>
    <source>
        <strain evidence="9 10">SOn1</strain>
    </source>
</reference>
<dbReference type="InterPro" id="IPR010130">
    <property type="entry name" value="T1SS_OMP_TolC"/>
</dbReference>
<evidence type="ECO:0000256" key="2">
    <source>
        <dbReference type="ARBA" id="ARBA00007613"/>
    </source>
</evidence>
<dbReference type="EMBL" id="CAOF01000076">
    <property type="protein sequence ID" value="CCO46080.1"/>
    <property type="molecule type" value="Genomic_DNA"/>
</dbReference>
<sequence>MKGRYIGAIGCLLAGSLATSVYAQTLEQAVAITLATNPELKSAFNDYMSYRKDNEAASGAYLPKVDLDAGIGFEHVNPAPVNSETTDLTRKEATITFTQLIWDGSATLNNIDRTAAEAESMRLQLLASAQDKALEVAQIYLEAVKSEEILALSESNLAVHKKIYKDIKRRAESGIGSVADVSQVEARIAKAHGNLLAAQNNIFDAHTQFTRLVGQTPQGLIFPRADETSIPLTFAEALDNAYGDHPVIRIAVADVEAARFQYDQSKGVNYPTFSFEASGTWREDAGGVRGQADEATAMLRMRYNLYNGGSDSANSERAAYQLNKSKDLRDRTFRTIKESLQLSWSALDLTLQQKEFLADHVDSAAETVIAYEKQYRIGKRTLLDLLNTENELFEARKAYIDAHYAEQLAKYRVMNASGNLLDSLLVEVPDEWKESVEY</sequence>
<keyword evidence="7" id="KW-0998">Cell outer membrane</keyword>
<evidence type="ECO:0000256" key="7">
    <source>
        <dbReference type="ARBA" id="ARBA00023237"/>
    </source>
</evidence>
<keyword evidence="3" id="KW-0813">Transport</keyword>
<evidence type="ECO:0000256" key="1">
    <source>
        <dbReference type="ARBA" id="ARBA00004442"/>
    </source>
</evidence>
<feature type="chain" id="PRO_5043449904" evidence="8">
    <location>
        <begin position="24"/>
        <end position="438"/>
    </location>
</feature>
<comment type="subcellular location">
    <subcellularLocation>
        <location evidence="1">Cell outer membrane</location>
    </subcellularLocation>
</comment>
<evidence type="ECO:0000256" key="6">
    <source>
        <dbReference type="ARBA" id="ARBA00023136"/>
    </source>
</evidence>
<keyword evidence="8" id="KW-0732">Signal</keyword>
<evidence type="ECO:0000256" key="8">
    <source>
        <dbReference type="SAM" id="SignalP"/>
    </source>
</evidence>
<dbReference type="Gene3D" id="1.20.1600.10">
    <property type="entry name" value="Outer membrane efflux proteins (OEP)"/>
    <property type="match status" value="1"/>
</dbReference>
<dbReference type="InterPro" id="IPR051906">
    <property type="entry name" value="TolC-like"/>
</dbReference>
<dbReference type="InterPro" id="IPR003423">
    <property type="entry name" value="OMP_efflux"/>
</dbReference>
<keyword evidence="6" id="KW-0472">Membrane</keyword>
<protein>
    <submittedName>
        <fullName evidence="9">Type I secretion outer membrane protein, TolC</fullName>
    </submittedName>
</protein>
<accession>A0AAV2VN60</accession>
<evidence type="ECO:0000256" key="5">
    <source>
        <dbReference type="ARBA" id="ARBA00022692"/>
    </source>
</evidence>